<comment type="similarity">
    <text evidence="1 6">Belongs to the class-A beta-lactamase family.</text>
</comment>
<feature type="region of interest" description="Disordered" evidence="7">
    <location>
        <begin position="1"/>
        <end position="27"/>
    </location>
</feature>
<dbReference type="PROSITE" id="PS00146">
    <property type="entry name" value="BETA_LACTAMASE_A"/>
    <property type="match status" value="1"/>
</dbReference>
<dbReference type="InterPro" id="IPR045155">
    <property type="entry name" value="Beta-lactam_cat"/>
</dbReference>
<dbReference type="PANTHER" id="PTHR35333">
    <property type="entry name" value="BETA-LACTAMASE"/>
    <property type="match status" value="1"/>
</dbReference>
<dbReference type="EMBL" id="BLLN01000002">
    <property type="protein sequence ID" value="GFH69794.1"/>
    <property type="molecule type" value="Genomic_DNA"/>
</dbReference>
<proteinExistence type="inferred from homology"/>
<evidence type="ECO:0000256" key="5">
    <source>
        <dbReference type="ARBA" id="ARBA00023251"/>
    </source>
</evidence>
<accession>A0ABQ1CH62</accession>
<dbReference type="Pfam" id="PF13354">
    <property type="entry name" value="Beta-lactamase2"/>
    <property type="match status" value="1"/>
</dbReference>
<evidence type="ECO:0000313" key="10">
    <source>
        <dbReference type="Proteomes" id="UP000472710"/>
    </source>
</evidence>
<keyword evidence="10" id="KW-1185">Reference proteome</keyword>
<evidence type="ECO:0000256" key="1">
    <source>
        <dbReference type="ARBA" id="ARBA00009009"/>
    </source>
</evidence>
<dbReference type="InterPro" id="IPR023650">
    <property type="entry name" value="Beta-lactam_class-A_AS"/>
</dbReference>
<comment type="caution">
    <text evidence="9">The sequence shown here is derived from an EMBL/GenBank/DDBJ whole genome shotgun (WGS) entry which is preliminary data.</text>
</comment>
<sequence length="328" mass="34658">MASLYGAPPHALIERNHPVRPSTSRPSRRTLLTATAGAALAAATLVPGTAHASSAGRGHGAASDAVRRLAGLERASGARLGVYAYDSGSGRTVAYRADELFPMCSVFKTLSSAAVLRDLDRDGEFLSRRIFYTAKDVERAGGAPETGKEENLANGMTVEELCEVSITASDNCAANLVLRELGGPTAVTRFARSLGDRVTRLDRWEPELNSAEPGRVTDTTSPRAITGTYGRLVLGDALNPRDRRLLTGWLLANTTSGGRFRAGLPKEWTLGDKTGAGRHGTNNDAGVTWPPGRSPIVLTVLTTQPEEDAVRDDGLVADAARVLAETLG</sequence>
<evidence type="ECO:0000259" key="8">
    <source>
        <dbReference type="Pfam" id="PF13354"/>
    </source>
</evidence>
<dbReference type="Proteomes" id="UP000472710">
    <property type="component" value="Unassembled WGS sequence"/>
</dbReference>
<keyword evidence="5 6" id="KW-0046">Antibiotic resistance</keyword>
<reference evidence="9 10" key="1">
    <citation type="submission" date="2020-02" db="EMBL/GenBank/DDBJ databases">
        <title>Whole genome shotgun sequence of Streptomyces diastaticus subsp. diastaticus NBRC 13412.</title>
        <authorList>
            <person name="Ichikawa N."/>
            <person name="Komaki H."/>
            <person name="Tamura T."/>
        </authorList>
    </citation>
    <scope>NUCLEOTIDE SEQUENCE [LARGE SCALE GENOMIC DNA]</scope>
    <source>
        <strain evidence="9 10">NBRC 13412</strain>
    </source>
</reference>
<feature type="region of interest" description="Disordered" evidence="7">
    <location>
        <begin position="263"/>
        <end position="291"/>
    </location>
</feature>
<name>A0ABQ1CH62_STRDI</name>
<evidence type="ECO:0000256" key="6">
    <source>
        <dbReference type="RuleBase" id="RU361140"/>
    </source>
</evidence>
<evidence type="ECO:0000256" key="3">
    <source>
        <dbReference type="ARBA" id="ARBA00018879"/>
    </source>
</evidence>
<gene>
    <name evidence="9" type="ORF">Sdia_05620</name>
</gene>
<dbReference type="Gene3D" id="3.40.710.10">
    <property type="entry name" value="DD-peptidase/beta-lactamase superfamily"/>
    <property type="match status" value="1"/>
</dbReference>
<evidence type="ECO:0000256" key="2">
    <source>
        <dbReference type="ARBA" id="ARBA00012865"/>
    </source>
</evidence>
<dbReference type="InterPro" id="IPR000871">
    <property type="entry name" value="Beta-lactam_class-A"/>
</dbReference>
<evidence type="ECO:0000256" key="7">
    <source>
        <dbReference type="SAM" id="MobiDB-lite"/>
    </source>
</evidence>
<evidence type="ECO:0000256" key="4">
    <source>
        <dbReference type="ARBA" id="ARBA00022801"/>
    </source>
</evidence>
<dbReference type="InterPro" id="IPR012338">
    <property type="entry name" value="Beta-lactam/transpept-like"/>
</dbReference>
<dbReference type="SUPFAM" id="SSF56601">
    <property type="entry name" value="beta-lactamase/transpeptidase-like"/>
    <property type="match status" value="1"/>
</dbReference>
<organism evidence="9 10">
    <name type="scientific">Streptomyces diastaticus subsp. diastaticus</name>
    <dbReference type="NCBI Taxonomy" id="68040"/>
    <lineage>
        <taxon>Bacteria</taxon>
        <taxon>Bacillati</taxon>
        <taxon>Actinomycetota</taxon>
        <taxon>Actinomycetes</taxon>
        <taxon>Kitasatosporales</taxon>
        <taxon>Streptomycetaceae</taxon>
        <taxon>Streptomyces</taxon>
        <taxon>Streptomyces diastaticus group</taxon>
    </lineage>
</organism>
<dbReference type="PROSITE" id="PS51318">
    <property type="entry name" value="TAT"/>
    <property type="match status" value="1"/>
</dbReference>
<protein>
    <recommendedName>
        <fullName evidence="3 6">Beta-lactamase</fullName>
        <ecNumber evidence="2 6">3.5.2.6</ecNumber>
    </recommendedName>
</protein>
<dbReference type="EC" id="3.5.2.6" evidence="2 6"/>
<comment type="catalytic activity">
    <reaction evidence="6">
        <text>a beta-lactam + H2O = a substituted beta-amino acid</text>
        <dbReference type="Rhea" id="RHEA:20401"/>
        <dbReference type="ChEBI" id="CHEBI:15377"/>
        <dbReference type="ChEBI" id="CHEBI:35627"/>
        <dbReference type="ChEBI" id="CHEBI:140347"/>
        <dbReference type="EC" id="3.5.2.6"/>
    </reaction>
</comment>
<dbReference type="InterPro" id="IPR006311">
    <property type="entry name" value="TAT_signal"/>
</dbReference>
<feature type="domain" description="Beta-lactamase class A catalytic" evidence="8">
    <location>
        <begin position="81"/>
        <end position="302"/>
    </location>
</feature>
<dbReference type="NCBIfam" id="NF033103">
    <property type="entry name" value="bla_class_A"/>
    <property type="match status" value="1"/>
</dbReference>
<dbReference type="PANTHER" id="PTHR35333:SF3">
    <property type="entry name" value="BETA-LACTAMASE-TYPE TRANSPEPTIDASE FOLD CONTAINING PROTEIN"/>
    <property type="match status" value="1"/>
</dbReference>
<dbReference type="PRINTS" id="PR00118">
    <property type="entry name" value="BLACTAMASEA"/>
</dbReference>
<evidence type="ECO:0000313" key="9">
    <source>
        <dbReference type="EMBL" id="GFH69794.1"/>
    </source>
</evidence>
<keyword evidence="4 6" id="KW-0378">Hydrolase</keyword>